<gene>
    <name evidence="2" type="ORF">GEV33_015021</name>
</gene>
<reference evidence="2" key="2">
    <citation type="submission" date="2021-08" db="EMBL/GenBank/DDBJ databases">
        <authorList>
            <person name="Eriksson T."/>
        </authorList>
    </citation>
    <scope>NUCLEOTIDE SEQUENCE</scope>
    <source>
        <strain evidence="2">Stoneville</strain>
        <tissue evidence="2">Whole head</tissue>
    </source>
</reference>
<sequence>MCKEHAATTANVVVGPSVYGTAAPRAPTAPDYLLNTSKFRAESEPPPQRAVTVSVGYSGTIKTTKWSRFRVEHGRNSPAPGGGATSHAPRDKAGTSAASTPDPHGAERLICPKSNRCHVARCVVVDAVFERNQMSIKGLNMIGPHHVCVLYVATAGLQGSLMGSDEQEIVLLIYVIVDVVQNKDATRNVHDVTLSNWSPKTPTTTTLHLPEECSQLVETTWSRDRGVLWRFSRDETRATAVIPTERIEELFLLRGRSDSGTDSEKVRAAGAIWVFPLDVASLLHCLDKHTAKTSLTLEMTIVGVQQYPIRPQTADINENILSEQLTSESVLTDELIKSTGRQLEDALNEFDAYCSSLHVDPHSAGFRLVTDGQLPLRQCLYPEACRKEIDLPRYYSTFHDLRKEVARFTRKTDELPQSVPDMLECILLTKRRDGDQTATRADFRWFHAFKTENRAGSRIRKELMVIMTRGETIATRVYALAETQSRLKIPDLGVPWSSHKLAPPTAFRWLPIESLPRRSNLNNTNHSRVTRPRRSRPKSGLFCSGTVNKIDVTDGFVEFLRFFLVSLKAEADDLKSVTADVYREGSEAPRILPHPPLVSPWTFLNLTRVDLNRFLDPNAPLILSAPRNFLLHIHSLLLFNSSKPSVLQQSRVHPRSQLYLPAPFRSGKEPLNQHLQNNFLRKQATTTMYKCRPVIGKNPLPTRLQLTVQLPGRRPTRLDGLVVARCAFVAVRGSAPAEAASAGNVLVVRMPRLNLQIQTDLQVKPEAENEFYKREAKDMVNIVQRLILEGGFTRETVYGPSAVFRDALSVSSSPKTRMPTDLLISR</sequence>
<reference evidence="2" key="1">
    <citation type="journal article" date="2020" name="J Insects Food Feed">
        <title>The yellow mealworm (Tenebrio molitor) genome: a resource for the emerging insects as food and feed industry.</title>
        <authorList>
            <person name="Eriksson T."/>
            <person name="Andere A."/>
            <person name="Kelstrup H."/>
            <person name="Emery V."/>
            <person name="Picard C."/>
        </authorList>
    </citation>
    <scope>NUCLEOTIDE SEQUENCE</scope>
    <source>
        <strain evidence="2">Stoneville</strain>
        <tissue evidence="2">Whole head</tissue>
    </source>
</reference>
<dbReference type="AlphaFoldDB" id="A0A8J6L4B0"/>
<comment type="caution">
    <text evidence="2">The sequence shown here is derived from an EMBL/GenBank/DDBJ whole genome shotgun (WGS) entry which is preliminary data.</text>
</comment>
<protein>
    <submittedName>
        <fullName evidence="2">Uncharacterized protein</fullName>
    </submittedName>
</protein>
<accession>A0A8J6L4B0</accession>
<dbReference type="Gene3D" id="3.30.420.10">
    <property type="entry name" value="Ribonuclease H-like superfamily/Ribonuclease H"/>
    <property type="match status" value="1"/>
</dbReference>
<proteinExistence type="predicted"/>
<dbReference type="GO" id="GO:0003676">
    <property type="term" value="F:nucleic acid binding"/>
    <property type="evidence" value="ECO:0007669"/>
    <property type="project" value="InterPro"/>
</dbReference>
<keyword evidence="3" id="KW-1185">Reference proteome</keyword>
<evidence type="ECO:0000313" key="3">
    <source>
        <dbReference type="Proteomes" id="UP000719412"/>
    </source>
</evidence>
<organism evidence="2 3">
    <name type="scientific">Tenebrio molitor</name>
    <name type="common">Yellow mealworm beetle</name>
    <dbReference type="NCBI Taxonomy" id="7067"/>
    <lineage>
        <taxon>Eukaryota</taxon>
        <taxon>Metazoa</taxon>
        <taxon>Ecdysozoa</taxon>
        <taxon>Arthropoda</taxon>
        <taxon>Hexapoda</taxon>
        <taxon>Insecta</taxon>
        <taxon>Pterygota</taxon>
        <taxon>Neoptera</taxon>
        <taxon>Endopterygota</taxon>
        <taxon>Coleoptera</taxon>
        <taxon>Polyphaga</taxon>
        <taxon>Cucujiformia</taxon>
        <taxon>Tenebrionidae</taxon>
        <taxon>Tenebrio</taxon>
    </lineage>
</organism>
<dbReference type="EMBL" id="JABDTM020029717">
    <property type="protein sequence ID" value="KAH0807770.1"/>
    <property type="molecule type" value="Genomic_DNA"/>
</dbReference>
<feature type="region of interest" description="Disordered" evidence="1">
    <location>
        <begin position="69"/>
        <end position="107"/>
    </location>
</feature>
<dbReference type="Proteomes" id="UP000719412">
    <property type="component" value="Unassembled WGS sequence"/>
</dbReference>
<name>A0A8J6L4B0_TENMO</name>
<evidence type="ECO:0000256" key="1">
    <source>
        <dbReference type="SAM" id="MobiDB-lite"/>
    </source>
</evidence>
<evidence type="ECO:0000313" key="2">
    <source>
        <dbReference type="EMBL" id="KAH0807770.1"/>
    </source>
</evidence>
<dbReference type="InterPro" id="IPR036397">
    <property type="entry name" value="RNaseH_sf"/>
</dbReference>